<sequence>MAIEKKHLVIAPDCLASMAETYIREYLSLPNPDVYDVMPAPTYTPEAVLIPRPSVFMANMIM</sequence>
<accession>A0A9D4MZU8</accession>
<organism evidence="1 2">
    <name type="scientific">Dreissena polymorpha</name>
    <name type="common">Zebra mussel</name>
    <name type="synonym">Mytilus polymorpha</name>
    <dbReference type="NCBI Taxonomy" id="45954"/>
    <lineage>
        <taxon>Eukaryota</taxon>
        <taxon>Metazoa</taxon>
        <taxon>Spiralia</taxon>
        <taxon>Lophotrochozoa</taxon>
        <taxon>Mollusca</taxon>
        <taxon>Bivalvia</taxon>
        <taxon>Autobranchia</taxon>
        <taxon>Heteroconchia</taxon>
        <taxon>Euheterodonta</taxon>
        <taxon>Imparidentia</taxon>
        <taxon>Neoheterodontei</taxon>
        <taxon>Myida</taxon>
        <taxon>Dreissenoidea</taxon>
        <taxon>Dreissenidae</taxon>
        <taxon>Dreissena</taxon>
    </lineage>
</organism>
<dbReference type="EMBL" id="JAIWYP010000001">
    <property type="protein sequence ID" value="KAH3887047.1"/>
    <property type="molecule type" value="Genomic_DNA"/>
</dbReference>
<proteinExistence type="predicted"/>
<evidence type="ECO:0000313" key="2">
    <source>
        <dbReference type="Proteomes" id="UP000828390"/>
    </source>
</evidence>
<protein>
    <submittedName>
        <fullName evidence="1">Uncharacterized protein</fullName>
    </submittedName>
</protein>
<keyword evidence="2" id="KW-1185">Reference proteome</keyword>
<gene>
    <name evidence="1" type="ORF">DPMN_011060</name>
</gene>
<reference evidence="1" key="2">
    <citation type="submission" date="2020-11" db="EMBL/GenBank/DDBJ databases">
        <authorList>
            <person name="McCartney M.A."/>
            <person name="Auch B."/>
            <person name="Kono T."/>
            <person name="Mallez S."/>
            <person name="Becker A."/>
            <person name="Gohl D.M."/>
            <person name="Silverstein K.A.T."/>
            <person name="Koren S."/>
            <person name="Bechman K.B."/>
            <person name="Herman A."/>
            <person name="Abrahante J.E."/>
            <person name="Garbe J."/>
        </authorList>
    </citation>
    <scope>NUCLEOTIDE SEQUENCE</scope>
    <source>
        <strain evidence="1">Duluth1</strain>
        <tissue evidence="1">Whole animal</tissue>
    </source>
</reference>
<dbReference type="AlphaFoldDB" id="A0A9D4MZU8"/>
<comment type="caution">
    <text evidence="1">The sequence shown here is derived from an EMBL/GenBank/DDBJ whole genome shotgun (WGS) entry which is preliminary data.</text>
</comment>
<evidence type="ECO:0000313" key="1">
    <source>
        <dbReference type="EMBL" id="KAH3887047.1"/>
    </source>
</evidence>
<reference evidence="1" key="1">
    <citation type="journal article" date="2019" name="bioRxiv">
        <title>The Genome of the Zebra Mussel, Dreissena polymorpha: A Resource for Invasive Species Research.</title>
        <authorList>
            <person name="McCartney M.A."/>
            <person name="Auch B."/>
            <person name="Kono T."/>
            <person name="Mallez S."/>
            <person name="Zhang Y."/>
            <person name="Obille A."/>
            <person name="Becker A."/>
            <person name="Abrahante J.E."/>
            <person name="Garbe J."/>
            <person name="Badalamenti J.P."/>
            <person name="Herman A."/>
            <person name="Mangelson H."/>
            <person name="Liachko I."/>
            <person name="Sullivan S."/>
            <person name="Sone E.D."/>
            <person name="Koren S."/>
            <person name="Silverstein K.A.T."/>
            <person name="Beckman K.B."/>
            <person name="Gohl D.M."/>
        </authorList>
    </citation>
    <scope>NUCLEOTIDE SEQUENCE</scope>
    <source>
        <strain evidence="1">Duluth1</strain>
        <tissue evidence="1">Whole animal</tissue>
    </source>
</reference>
<dbReference type="Proteomes" id="UP000828390">
    <property type="component" value="Unassembled WGS sequence"/>
</dbReference>
<name>A0A9D4MZU8_DREPO</name>